<accession>A0A2P2QKY0</accession>
<protein>
    <submittedName>
        <fullName evidence="1">Uncharacterized protein</fullName>
    </submittedName>
</protein>
<organism evidence="1">
    <name type="scientific">Rhizophora mucronata</name>
    <name type="common">Asiatic mangrove</name>
    <dbReference type="NCBI Taxonomy" id="61149"/>
    <lineage>
        <taxon>Eukaryota</taxon>
        <taxon>Viridiplantae</taxon>
        <taxon>Streptophyta</taxon>
        <taxon>Embryophyta</taxon>
        <taxon>Tracheophyta</taxon>
        <taxon>Spermatophyta</taxon>
        <taxon>Magnoliopsida</taxon>
        <taxon>eudicotyledons</taxon>
        <taxon>Gunneridae</taxon>
        <taxon>Pentapetalae</taxon>
        <taxon>rosids</taxon>
        <taxon>fabids</taxon>
        <taxon>Malpighiales</taxon>
        <taxon>Rhizophoraceae</taxon>
        <taxon>Rhizophora</taxon>
    </lineage>
</organism>
<name>A0A2P2QKY0_RHIMU</name>
<dbReference type="EMBL" id="GGEC01087130">
    <property type="protein sequence ID" value="MBX67614.1"/>
    <property type="molecule type" value="Transcribed_RNA"/>
</dbReference>
<sequence length="55" mass="6484">MYQCPSNLAEFELTQCTSSTIRPINILIFAKRPHCSGRKIAYRTQFQIWHHGFKN</sequence>
<reference evidence="1" key="1">
    <citation type="submission" date="2018-02" db="EMBL/GenBank/DDBJ databases">
        <title>Rhizophora mucronata_Transcriptome.</title>
        <authorList>
            <person name="Meera S.P."/>
            <person name="Sreeshan A."/>
            <person name="Augustine A."/>
        </authorList>
    </citation>
    <scope>NUCLEOTIDE SEQUENCE</scope>
    <source>
        <tissue evidence="1">Leaf</tissue>
    </source>
</reference>
<dbReference type="AlphaFoldDB" id="A0A2P2QKY0"/>
<evidence type="ECO:0000313" key="1">
    <source>
        <dbReference type="EMBL" id="MBX67614.1"/>
    </source>
</evidence>
<proteinExistence type="predicted"/>